<feature type="transmembrane region" description="Helical" evidence="6">
    <location>
        <begin position="298"/>
        <end position="322"/>
    </location>
</feature>
<name>A0A6B8VEL6_9CORY</name>
<dbReference type="PANTHER" id="PTHR30619">
    <property type="entry name" value="DNA INTERNALIZATION/COMPETENCE PROTEIN COMEC/REC2"/>
    <property type="match status" value="1"/>
</dbReference>
<dbReference type="PANTHER" id="PTHR30619:SF7">
    <property type="entry name" value="BETA-LACTAMASE DOMAIN PROTEIN"/>
    <property type="match status" value="1"/>
</dbReference>
<organism evidence="8 9">
    <name type="scientific">Corynebacterium kalinowskii</name>
    <dbReference type="NCBI Taxonomy" id="2675216"/>
    <lineage>
        <taxon>Bacteria</taxon>
        <taxon>Bacillati</taxon>
        <taxon>Actinomycetota</taxon>
        <taxon>Actinomycetes</taxon>
        <taxon>Mycobacteriales</taxon>
        <taxon>Corynebacteriaceae</taxon>
        <taxon>Corynebacterium</taxon>
    </lineage>
</organism>
<dbReference type="Pfam" id="PF03772">
    <property type="entry name" value="Competence"/>
    <property type="match status" value="1"/>
</dbReference>
<dbReference type="InterPro" id="IPR052159">
    <property type="entry name" value="Competence_DNA_uptake"/>
</dbReference>
<evidence type="ECO:0000256" key="3">
    <source>
        <dbReference type="ARBA" id="ARBA00022692"/>
    </source>
</evidence>
<protein>
    <submittedName>
        <fullName evidence="8">ComEC family competence protein</fullName>
    </submittedName>
</protein>
<evidence type="ECO:0000256" key="4">
    <source>
        <dbReference type="ARBA" id="ARBA00022989"/>
    </source>
</evidence>
<dbReference type="KEGG" id="ckw:CKALI_03080"/>
<dbReference type="InterPro" id="IPR004477">
    <property type="entry name" value="ComEC_N"/>
</dbReference>
<dbReference type="AlphaFoldDB" id="A0A6B8VEL6"/>
<sequence>MRELRLVPAALLTWAAVLVTLITRQPWAGLVLVAIAAAAAVRFLGESLTATSLAGAGVATAWLRLLRAPESFPFSIHASVASTPTQTRTGGWALQLDVGGVPVRAFAAEPPPPVGSEVLVTATASANDNPEVSPVVLQLRSIQTLRPPEGFTAWALQVKEDFRQSCAQILGPASEGLVPGMVLGDTSAQDTVEKQMYLDTGLSHLTAVSGSNITILTVAAVLLAKACTLGPRIQVAVAAVTLGVFVAVVGFEPSVLRASVMGIVGLLAVLGSAQVEPAHGLCVAVIGLLLYDSNLASSFGFALSVAATAGLVALSPLIYRALARLPGPDILKRALAVAIAAELVTMPLVAAMSGHILLASIPANLLAAPAVAPVTILGLIGVAWPPVLHLAEPFAWWIATVARTLADTPSPDLPVTWTIVLAGWLLWLIHAGHARWLLLGLVFLVPRPGGPEPAQLGDVLHVSELPPEFEAPAGVTAVVVDKPGRPSKRPHVTRGGVPILYPNRDGPVTVYVDGTQRAERGHF</sequence>
<feature type="transmembrane region" description="Helical" evidence="6">
    <location>
        <begin position="415"/>
        <end position="438"/>
    </location>
</feature>
<feature type="transmembrane region" description="Helical" evidence="6">
    <location>
        <begin position="233"/>
        <end position="251"/>
    </location>
</feature>
<keyword evidence="9" id="KW-1185">Reference proteome</keyword>
<evidence type="ECO:0000256" key="1">
    <source>
        <dbReference type="ARBA" id="ARBA00004651"/>
    </source>
</evidence>
<feature type="domain" description="ComEC/Rec2-related protein" evidence="7">
    <location>
        <begin position="181"/>
        <end position="427"/>
    </location>
</feature>
<dbReference type="NCBIfam" id="TIGR00360">
    <property type="entry name" value="ComEC_N-term"/>
    <property type="match status" value="1"/>
</dbReference>
<feature type="transmembrane region" description="Helical" evidence="6">
    <location>
        <begin position="334"/>
        <end position="358"/>
    </location>
</feature>
<proteinExistence type="predicted"/>
<dbReference type="GO" id="GO:0005886">
    <property type="term" value="C:plasma membrane"/>
    <property type="evidence" value="ECO:0007669"/>
    <property type="project" value="UniProtKB-SubCell"/>
</dbReference>
<keyword evidence="4 6" id="KW-1133">Transmembrane helix</keyword>
<accession>A0A6B8VEL6</accession>
<evidence type="ECO:0000313" key="9">
    <source>
        <dbReference type="Proteomes" id="UP000427071"/>
    </source>
</evidence>
<gene>
    <name evidence="8" type="ORF">CKALI_03080</name>
</gene>
<reference evidence="9" key="1">
    <citation type="submission" date="2019-11" db="EMBL/GenBank/DDBJ databases">
        <title>Complete genome sequence of Corynebacterium kalinowskii 1959, a novel Corynebacterium species isolated from soil of a small paddock in Vilsendorf, Germany.</title>
        <authorList>
            <person name="Schaffert L."/>
            <person name="Ruwe M."/>
            <person name="Milse J."/>
            <person name="Hanuschka K."/>
            <person name="Ortseifen V."/>
            <person name="Droste J."/>
            <person name="Brandt D."/>
            <person name="Schlueter L."/>
            <person name="Kutter Y."/>
            <person name="Vinke S."/>
            <person name="Viehoefer P."/>
            <person name="Jacob L."/>
            <person name="Luebke N.-C."/>
            <person name="Schulte-Berndt E."/>
            <person name="Hain C."/>
            <person name="Linder M."/>
            <person name="Schmidt P."/>
            <person name="Wollenschlaeger L."/>
            <person name="Luttermann T."/>
            <person name="Thieme E."/>
            <person name="Hassa J."/>
            <person name="Haak M."/>
            <person name="Wittchen M."/>
            <person name="Mentz A."/>
            <person name="Persicke M."/>
            <person name="Busche T."/>
            <person name="Ruckert C."/>
        </authorList>
    </citation>
    <scope>NUCLEOTIDE SEQUENCE [LARGE SCALE GENOMIC DNA]</scope>
    <source>
        <strain evidence="9">1959</strain>
    </source>
</reference>
<keyword evidence="2" id="KW-1003">Cell membrane</keyword>
<dbReference type="Proteomes" id="UP000427071">
    <property type="component" value="Chromosome"/>
</dbReference>
<evidence type="ECO:0000256" key="5">
    <source>
        <dbReference type="ARBA" id="ARBA00023136"/>
    </source>
</evidence>
<evidence type="ECO:0000256" key="6">
    <source>
        <dbReference type="SAM" id="Phobius"/>
    </source>
</evidence>
<feature type="transmembrane region" description="Helical" evidence="6">
    <location>
        <begin position="365"/>
        <end position="384"/>
    </location>
</feature>
<evidence type="ECO:0000259" key="7">
    <source>
        <dbReference type="Pfam" id="PF03772"/>
    </source>
</evidence>
<keyword evidence="3 6" id="KW-0812">Transmembrane</keyword>
<comment type="subcellular location">
    <subcellularLocation>
        <location evidence="1">Cell membrane</location>
        <topology evidence="1">Multi-pass membrane protein</topology>
    </subcellularLocation>
</comment>
<evidence type="ECO:0000256" key="2">
    <source>
        <dbReference type="ARBA" id="ARBA00022475"/>
    </source>
</evidence>
<dbReference type="EMBL" id="CP046452">
    <property type="protein sequence ID" value="QGU01499.1"/>
    <property type="molecule type" value="Genomic_DNA"/>
</dbReference>
<dbReference type="RefSeq" id="WP_156191896.1">
    <property type="nucleotide sequence ID" value="NZ_CP046452.1"/>
</dbReference>
<evidence type="ECO:0000313" key="8">
    <source>
        <dbReference type="EMBL" id="QGU01499.1"/>
    </source>
</evidence>
<keyword evidence="5 6" id="KW-0472">Membrane</keyword>